<dbReference type="PANTHER" id="PTHR10434">
    <property type="entry name" value="1-ACYL-SN-GLYCEROL-3-PHOSPHATE ACYLTRANSFERASE"/>
    <property type="match status" value="1"/>
</dbReference>
<reference evidence="8 9" key="1">
    <citation type="submission" date="2017-02" db="EMBL/GenBank/DDBJ databases">
        <title>Chromobacterium haemolyticum H5244.</title>
        <authorList>
            <person name="Gulvik C.A."/>
        </authorList>
    </citation>
    <scope>NUCLEOTIDE SEQUENCE [LARGE SCALE GENOMIC DNA]</scope>
    <source>
        <strain evidence="8 9">H5244</strain>
    </source>
</reference>
<evidence type="ECO:0000256" key="1">
    <source>
        <dbReference type="ARBA" id="ARBA00005189"/>
    </source>
</evidence>
<keyword evidence="4" id="KW-0443">Lipid metabolism</keyword>
<protein>
    <submittedName>
        <fullName evidence="8">1-acyl-sn-glycerol-3-phosphate acyltransferase</fullName>
    </submittedName>
</protein>
<evidence type="ECO:0000256" key="6">
    <source>
        <dbReference type="SAM" id="MobiDB-lite"/>
    </source>
</evidence>
<evidence type="ECO:0000256" key="4">
    <source>
        <dbReference type="ARBA" id="ARBA00023098"/>
    </source>
</evidence>
<comment type="pathway">
    <text evidence="1">Lipid metabolism.</text>
</comment>
<dbReference type="PANTHER" id="PTHR10434:SF64">
    <property type="entry name" value="1-ACYL-SN-GLYCEROL-3-PHOSPHATE ACYLTRANSFERASE-RELATED"/>
    <property type="match status" value="1"/>
</dbReference>
<proteinExistence type="predicted"/>
<comment type="caution">
    <text evidence="8">The sequence shown here is derived from an EMBL/GenBank/DDBJ whole genome shotgun (WGS) entry which is preliminary data.</text>
</comment>
<name>A0A1W0CV77_9NEIS</name>
<dbReference type="RefSeq" id="WP_052370504.1">
    <property type="nucleotide sequence ID" value="NZ_LXRL01000087.1"/>
</dbReference>
<dbReference type="AlphaFoldDB" id="A0A1W0CV77"/>
<accession>A0A1W0CV77</accession>
<dbReference type="GO" id="GO:0003841">
    <property type="term" value="F:1-acylglycerol-3-phosphate O-acyltransferase activity"/>
    <property type="evidence" value="ECO:0007669"/>
    <property type="project" value="TreeGrafter"/>
</dbReference>
<evidence type="ECO:0000259" key="7">
    <source>
        <dbReference type="SMART" id="SM00563"/>
    </source>
</evidence>
<evidence type="ECO:0000313" key="8">
    <source>
        <dbReference type="EMBL" id="OQS38670.1"/>
    </source>
</evidence>
<organism evidence="8 9">
    <name type="scientific">Chromobacterium haemolyticum</name>
    <dbReference type="NCBI Taxonomy" id="394935"/>
    <lineage>
        <taxon>Bacteria</taxon>
        <taxon>Pseudomonadati</taxon>
        <taxon>Pseudomonadota</taxon>
        <taxon>Betaproteobacteria</taxon>
        <taxon>Neisseriales</taxon>
        <taxon>Chromobacteriaceae</taxon>
        <taxon>Chromobacterium</taxon>
    </lineage>
</organism>
<dbReference type="SMART" id="SM00563">
    <property type="entry name" value="PlsC"/>
    <property type="match status" value="1"/>
</dbReference>
<dbReference type="GO" id="GO:0006654">
    <property type="term" value="P:phosphatidic acid biosynthetic process"/>
    <property type="evidence" value="ECO:0007669"/>
    <property type="project" value="TreeGrafter"/>
</dbReference>
<keyword evidence="5 8" id="KW-0012">Acyltransferase</keyword>
<dbReference type="Pfam" id="PF01553">
    <property type="entry name" value="Acyltransferase"/>
    <property type="match status" value="1"/>
</dbReference>
<evidence type="ECO:0000256" key="2">
    <source>
        <dbReference type="ARBA" id="ARBA00022516"/>
    </source>
</evidence>
<dbReference type="SUPFAM" id="SSF69593">
    <property type="entry name" value="Glycerol-3-phosphate (1)-acyltransferase"/>
    <property type="match status" value="1"/>
</dbReference>
<sequence length="273" mass="30062">MKSTATTSSLTRIGRIVRLFGHLAIGVFILATRYSRLAHAERAVVTRRWAAHALKILGISVRINGVNPGFYPPNTLLVANHISWLDIFVLNSCTVSRFVAKREIRSWPVLGWLAHLGGTLFIDRSKRKDASRVYKALAHAMEHGACMAVFPESTTSDGLNLLPFKASLFEAALLSRGTVQPVGLRYYGADGQQTLEPAFIGDLTFLQSVRKVLAMPAMEVEVSYGQPLKAWENGLETRFALAERAQQEVARALRLSPPPATESVPEPDTARQV</sequence>
<feature type="domain" description="Phospholipid/glycerol acyltransferase" evidence="7">
    <location>
        <begin position="75"/>
        <end position="187"/>
    </location>
</feature>
<dbReference type="InterPro" id="IPR002123">
    <property type="entry name" value="Plipid/glycerol_acylTrfase"/>
</dbReference>
<dbReference type="Proteomes" id="UP000192721">
    <property type="component" value="Unassembled WGS sequence"/>
</dbReference>
<keyword evidence="2" id="KW-0444">Lipid biosynthesis</keyword>
<gene>
    <name evidence="8" type="ORF">B0T45_12915</name>
</gene>
<keyword evidence="3 8" id="KW-0808">Transferase</keyword>
<dbReference type="CDD" id="cd07989">
    <property type="entry name" value="LPLAT_AGPAT-like"/>
    <property type="match status" value="1"/>
</dbReference>
<evidence type="ECO:0000313" key="9">
    <source>
        <dbReference type="Proteomes" id="UP000192721"/>
    </source>
</evidence>
<evidence type="ECO:0000256" key="3">
    <source>
        <dbReference type="ARBA" id="ARBA00022679"/>
    </source>
</evidence>
<evidence type="ECO:0000256" key="5">
    <source>
        <dbReference type="ARBA" id="ARBA00023315"/>
    </source>
</evidence>
<feature type="region of interest" description="Disordered" evidence="6">
    <location>
        <begin position="254"/>
        <end position="273"/>
    </location>
</feature>
<dbReference type="EMBL" id="MUKV01000015">
    <property type="protein sequence ID" value="OQS38670.1"/>
    <property type="molecule type" value="Genomic_DNA"/>
</dbReference>